<dbReference type="SMART" id="SM00431">
    <property type="entry name" value="SCAN"/>
    <property type="match status" value="1"/>
</dbReference>
<feature type="domain" description="SCAN box" evidence="3">
    <location>
        <begin position="5"/>
        <end position="69"/>
    </location>
</feature>
<dbReference type="Pfam" id="PF02023">
    <property type="entry name" value="SCAN"/>
    <property type="match status" value="1"/>
</dbReference>
<dbReference type="PANTHER" id="PTHR45935:SF15">
    <property type="entry name" value="SCAN BOX DOMAIN-CONTAINING PROTEIN"/>
    <property type="match status" value="1"/>
</dbReference>
<keyword evidence="5" id="KW-1185">Reference proteome</keyword>
<feature type="region of interest" description="Disordered" evidence="2">
    <location>
        <begin position="313"/>
        <end position="338"/>
    </location>
</feature>
<dbReference type="InterPro" id="IPR038269">
    <property type="entry name" value="SCAN_sf"/>
</dbReference>
<feature type="region of interest" description="Disordered" evidence="2">
    <location>
        <begin position="107"/>
        <end position="155"/>
    </location>
</feature>
<dbReference type="SUPFAM" id="SSF47353">
    <property type="entry name" value="Retrovirus capsid dimerization domain-like"/>
    <property type="match status" value="1"/>
</dbReference>
<dbReference type="Proteomes" id="UP000826234">
    <property type="component" value="Unassembled WGS sequence"/>
</dbReference>
<name>A0ABQ7TM19_PHRPL</name>
<dbReference type="CDD" id="cd07936">
    <property type="entry name" value="SCAN"/>
    <property type="match status" value="1"/>
</dbReference>
<keyword evidence="1" id="KW-0539">Nucleus</keyword>
<organism evidence="4 5">
    <name type="scientific">Phrynosoma platyrhinos</name>
    <name type="common">Desert horned lizard</name>
    <dbReference type="NCBI Taxonomy" id="52577"/>
    <lineage>
        <taxon>Eukaryota</taxon>
        <taxon>Metazoa</taxon>
        <taxon>Chordata</taxon>
        <taxon>Craniata</taxon>
        <taxon>Vertebrata</taxon>
        <taxon>Euteleostomi</taxon>
        <taxon>Lepidosauria</taxon>
        <taxon>Squamata</taxon>
        <taxon>Bifurcata</taxon>
        <taxon>Unidentata</taxon>
        <taxon>Episquamata</taxon>
        <taxon>Toxicofera</taxon>
        <taxon>Iguania</taxon>
        <taxon>Phrynosomatidae</taxon>
        <taxon>Phrynosomatinae</taxon>
        <taxon>Phrynosoma</taxon>
    </lineage>
</organism>
<sequence>MSEDPRRIYNQLQELCHQWLRPERRSKEQILELLILEQFLASLPPDLQGWIRAGGPDTCSQAVALVEDFLMNQQEDERETWQEPEMTKAPLDAEGALSDLSQKRICKEAKQKSNEENSFLGNGHQVTNSSNSLLPPPERHERAEEHLTEGPVNSKEMGTSLHAVEPSMKQPGPQTMFWQVMQEEDGDVDSLGEEKRSRIKIETPQVGEMGPLTGLSQWNIPATTRTVCEQRCDEKISRIKMENPQESKVETLAELCQWNIPVRAAVQEQKCDEKSSLIKVENLHQGETTPTLMEIYHMPMTTAMHEQRCDLNQEQGKKAEEEESSDEKSSVIKVENLHQGETTPALMEIYHTPMTTARHEQRYELNQEQGRKAEEEESSKLPEYLSAATSEISPTLSARPKKLLTSRHMQSKTDQFFIVNYLLHFI</sequence>
<accession>A0ABQ7TM19</accession>
<feature type="compositionally biased region" description="Polar residues" evidence="2">
    <location>
        <begin position="116"/>
        <end position="132"/>
    </location>
</feature>
<evidence type="ECO:0000313" key="5">
    <source>
        <dbReference type="Proteomes" id="UP000826234"/>
    </source>
</evidence>
<comment type="caution">
    <text evidence="4">The sequence shown here is derived from an EMBL/GenBank/DDBJ whole genome shotgun (WGS) entry which is preliminary data.</text>
</comment>
<dbReference type="PANTHER" id="PTHR45935">
    <property type="entry name" value="PROTEIN ZBED8-RELATED"/>
    <property type="match status" value="1"/>
</dbReference>
<dbReference type="InterPro" id="IPR003309">
    <property type="entry name" value="SCAN_dom"/>
</dbReference>
<reference evidence="4 5" key="1">
    <citation type="journal article" date="2022" name="Gigascience">
        <title>A chromosome-level genome assembly and annotation of the desert horned lizard, Phrynosoma platyrhinos, provides insight into chromosomal rearrangements among reptiles.</title>
        <authorList>
            <person name="Koochekian N."/>
            <person name="Ascanio A."/>
            <person name="Farleigh K."/>
            <person name="Card D.C."/>
            <person name="Schield D.R."/>
            <person name="Castoe T.A."/>
            <person name="Jezkova T."/>
        </authorList>
    </citation>
    <scope>NUCLEOTIDE SEQUENCE [LARGE SCALE GENOMIC DNA]</scope>
    <source>
        <strain evidence="4">NK-2021</strain>
    </source>
</reference>
<dbReference type="Gene3D" id="1.10.4020.10">
    <property type="entry name" value="DNA breaking-rejoining enzymes"/>
    <property type="match status" value="1"/>
</dbReference>
<evidence type="ECO:0000256" key="2">
    <source>
        <dbReference type="SAM" id="MobiDB-lite"/>
    </source>
</evidence>
<evidence type="ECO:0000256" key="1">
    <source>
        <dbReference type="ARBA" id="ARBA00023242"/>
    </source>
</evidence>
<evidence type="ECO:0000313" key="4">
    <source>
        <dbReference type="EMBL" id="KAH0630559.1"/>
    </source>
</evidence>
<dbReference type="InterPro" id="IPR050916">
    <property type="entry name" value="SCAN-C2H2_zinc_finger"/>
</dbReference>
<protein>
    <recommendedName>
        <fullName evidence="3">SCAN box domain-containing protein</fullName>
    </recommendedName>
</protein>
<gene>
    <name evidence="4" type="ORF">JD844_013733</name>
</gene>
<feature type="compositionally biased region" description="Basic and acidic residues" evidence="2">
    <location>
        <begin position="137"/>
        <end position="148"/>
    </location>
</feature>
<evidence type="ECO:0000259" key="3">
    <source>
        <dbReference type="PROSITE" id="PS50804"/>
    </source>
</evidence>
<dbReference type="PROSITE" id="PS50804">
    <property type="entry name" value="SCAN_BOX"/>
    <property type="match status" value="1"/>
</dbReference>
<proteinExistence type="predicted"/>
<dbReference type="EMBL" id="JAIPUX010000439">
    <property type="protein sequence ID" value="KAH0630559.1"/>
    <property type="molecule type" value="Genomic_DNA"/>
</dbReference>